<dbReference type="OrthoDB" id="618521at2759"/>
<protein>
    <submittedName>
        <fullName evidence="1">Uncharacterized protein</fullName>
    </submittedName>
</protein>
<evidence type="ECO:0000313" key="2">
    <source>
        <dbReference type="Proteomes" id="UP000095767"/>
    </source>
</evidence>
<accession>A0A1E5UVB0</accession>
<keyword evidence="2" id="KW-1185">Reference proteome</keyword>
<reference evidence="1 2" key="1">
    <citation type="submission" date="2016-09" db="EMBL/GenBank/DDBJ databases">
        <title>The draft genome of Dichanthelium oligosanthes: A C3 panicoid grass species.</title>
        <authorList>
            <person name="Studer A.J."/>
            <person name="Schnable J.C."/>
            <person name="Brutnell T.P."/>
        </authorList>
    </citation>
    <scope>NUCLEOTIDE SEQUENCE [LARGE SCALE GENOMIC DNA]</scope>
    <source>
        <strain evidence="2">cv. Kellogg 1175</strain>
        <tissue evidence="1">Leaf</tissue>
    </source>
</reference>
<sequence>LFEHSQLWSFLLLLDDWYTNQGVWSGLGEKGAWELSKSVVSLALSDGDYALIEVRREGKVATGYLEECDLHLEIAVIKIKSSFNVHAVFLYHRYQFMPYCDVVSLGRDTSGKLMAITGTLVIQADPKRVNILCSLLVNYLRVGENLTDDTHYSQPEGAPNKDHLEVLGYPRPIGKLLCQGDARFFACSEIFIDWDDKCRDNECQTILSSACLIRNSDYPYDGDDKIVEGLRVGAPSYFVILVSPKVLLTAHYIICRLKLYFQARNREKGH</sequence>
<name>A0A1E5UVB0_9POAL</name>
<organism evidence="1 2">
    <name type="scientific">Dichanthelium oligosanthes</name>
    <dbReference type="NCBI Taxonomy" id="888268"/>
    <lineage>
        <taxon>Eukaryota</taxon>
        <taxon>Viridiplantae</taxon>
        <taxon>Streptophyta</taxon>
        <taxon>Embryophyta</taxon>
        <taxon>Tracheophyta</taxon>
        <taxon>Spermatophyta</taxon>
        <taxon>Magnoliopsida</taxon>
        <taxon>Liliopsida</taxon>
        <taxon>Poales</taxon>
        <taxon>Poaceae</taxon>
        <taxon>PACMAD clade</taxon>
        <taxon>Panicoideae</taxon>
        <taxon>Panicodae</taxon>
        <taxon>Paniceae</taxon>
        <taxon>Dichantheliinae</taxon>
        <taxon>Dichanthelium</taxon>
    </lineage>
</organism>
<dbReference type="PANTHER" id="PTHR18868">
    <property type="entry name" value="OS07G0665300 PROTEIN-RELATED"/>
    <property type="match status" value="1"/>
</dbReference>
<dbReference type="AlphaFoldDB" id="A0A1E5UVB0"/>
<gene>
    <name evidence="1" type="ORF">BAE44_0022106</name>
</gene>
<proteinExistence type="predicted"/>
<dbReference type="Proteomes" id="UP000095767">
    <property type="component" value="Unassembled WGS sequence"/>
</dbReference>
<comment type="caution">
    <text evidence="1">The sequence shown here is derived from an EMBL/GenBank/DDBJ whole genome shotgun (WGS) entry which is preliminary data.</text>
</comment>
<dbReference type="PANTHER" id="PTHR18868:SF38">
    <property type="entry name" value="OS01G0776500 PROTEIN"/>
    <property type="match status" value="1"/>
</dbReference>
<feature type="non-terminal residue" evidence="1">
    <location>
        <position position="1"/>
    </location>
</feature>
<evidence type="ECO:0000313" key="1">
    <source>
        <dbReference type="EMBL" id="OEL16872.1"/>
    </source>
</evidence>
<dbReference type="EMBL" id="LWDX02061738">
    <property type="protein sequence ID" value="OEL16872.1"/>
    <property type="molecule type" value="Genomic_DNA"/>
</dbReference>